<evidence type="ECO:0000313" key="3">
    <source>
        <dbReference type="Proteomes" id="UP000280685"/>
    </source>
</evidence>
<dbReference type="EMBL" id="LR026965">
    <property type="protein sequence ID" value="VBB75064.1"/>
    <property type="molecule type" value="Genomic_DNA"/>
</dbReference>
<protein>
    <submittedName>
        <fullName evidence="2">Uncharacterized protein</fullName>
    </submittedName>
</protein>
<evidence type="ECO:0000313" key="2">
    <source>
        <dbReference type="EMBL" id="VBB75064.1"/>
    </source>
</evidence>
<sequence length="92" mass="9891">MGGYGCWDSSPTSQANNTTTITTKCPHRTSNVNALTSKVPIAQTRHPRSSLCPQSIHHTNKATQFSQPEAKKKKATAERAYLPRPKGVGDGG</sequence>
<proteinExistence type="predicted"/>
<feature type="compositionally biased region" description="Polar residues" evidence="1">
    <location>
        <begin position="51"/>
        <end position="67"/>
    </location>
</feature>
<name>A0ABY6S0R4_PODCO</name>
<keyword evidence="3" id="KW-1185">Reference proteome</keyword>
<evidence type="ECO:0000256" key="1">
    <source>
        <dbReference type="SAM" id="MobiDB-lite"/>
    </source>
</evidence>
<gene>
    <name evidence="2" type="ORF">PODCO_200492</name>
</gene>
<organism evidence="2 3">
    <name type="scientific">Podospora comata</name>
    <dbReference type="NCBI Taxonomy" id="48703"/>
    <lineage>
        <taxon>Eukaryota</taxon>
        <taxon>Fungi</taxon>
        <taxon>Dikarya</taxon>
        <taxon>Ascomycota</taxon>
        <taxon>Pezizomycotina</taxon>
        <taxon>Sordariomycetes</taxon>
        <taxon>Sordariomycetidae</taxon>
        <taxon>Sordariales</taxon>
        <taxon>Podosporaceae</taxon>
        <taxon>Podospora</taxon>
    </lineage>
</organism>
<reference evidence="2" key="1">
    <citation type="submission" date="2018-02" db="EMBL/GenBank/DDBJ databases">
        <authorList>
            <person name="Silar P."/>
        </authorList>
    </citation>
    <scope>NUCLEOTIDE SEQUENCE [LARGE SCALE GENOMIC DNA]</scope>
    <source>
        <strain evidence="2">T</strain>
    </source>
</reference>
<feature type="region of interest" description="Disordered" evidence="1">
    <location>
        <begin position="37"/>
        <end position="92"/>
    </location>
</feature>
<dbReference type="Proteomes" id="UP000280685">
    <property type="component" value="Chromosome 2"/>
</dbReference>
<feature type="region of interest" description="Disordered" evidence="1">
    <location>
        <begin position="1"/>
        <end position="25"/>
    </location>
</feature>
<accession>A0ABY6S0R4</accession>